<dbReference type="PANTHER" id="PTHR12147:SF56">
    <property type="entry name" value="AMINOPEPTIDASE YDR415C-RELATED"/>
    <property type="match status" value="1"/>
</dbReference>
<dbReference type="SUPFAM" id="SSF53187">
    <property type="entry name" value="Zn-dependent exopeptidases"/>
    <property type="match status" value="1"/>
</dbReference>
<dbReference type="RefSeq" id="WP_371859270.1">
    <property type="nucleotide sequence ID" value="NZ_BARK01000070.1"/>
</dbReference>
<keyword evidence="3" id="KW-0479">Metal-binding</keyword>
<reference evidence="9 10" key="1">
    <citation type="submission" date="2019-07" db="EMBL/GenBank/DDBJ databases">
        <title>Whole genome shotgun sequence of Gluconobacter kanchanaburiensis NBRC 103587.</title>
        <authorList>
            <person name="Hosoyama A."/>
            <person name="Uohara A."/>
            <person name="Ohji S."/>
            <person name="Ichikawa N."/>
        </authorList>
    </citation>
    <scope>NUCLEOTIDE SEQUENCE [LARGE SCALE GENOMIC DNA]</scope>
    <source>
        <strain evidence="9 10">NBRC 103587</strain>
    </source>
</reference>
<evidence type="ECO:0000256" key="5">
    <source>
        <dbReference type="ARBA" id="ARBA00022801"/>
    </source>
</evidence>
<dbReference type="GO" id="GO:0006508">
    <property type="term" value="P:proteolysis"/>
    <property type="evidence" value="ECO:0007669"/>
    <property type="project" value="UniProtKB-KW"/>
</dbReference>
<keyword evidence="5" id="KW-0378">Hydrolase</keyword>
<proteinExistence type="predicted"/>
<evidence type="ECO:0000256" key="3">
    <source>
        <dbReference type="ARBA" id="ARBA00022723"/>
    </source>
</evidence>
<evidence type="ECO:0000256" key="1">
    <source>
        <dbReference type="ARBA" id="ARBA00022438"/>
    </source>
</evidence>
<dbReference type="GO" id="GO:0046872">
    <property type="term" value="F:metal ion binding"/>
    <property type="evidence" value="ECO:0007669"/>
    <property type="project" value="UniProtKB-KW"/>
</dbReference>
<dbReference type="GO" id="GO:0004177">
    <property type="term" value="F:aminopeptidase activity"/>
    <property type="evidence" value="ECO:0007669"/>
    <property type="project" value="UniProtKB-KW"/>
</dbReference>
<evidence type="ECO:0000256" key="4">
    <source>
        <dbReference type="ARBA" id="ARBA00022729"/>
    </source>
</evidence>
<keyword evidence="4 7" id="KW-0732">Signal</keyword>
<dbReference type="InterPro" id="IPR045175">
    <property type="entry name" value="M28_fam"/>
</dbReference>
<dbReference type="Proteomes" id="UP000321079">
    <property type="component" value="Unassembled WGS sequence"/>
</dbReference>
<name>A0A511BGG4_9PROT</name>
<dbReference type="PANTHER" id="PTHR12147">
    <property type="entry name" value="METALLOPEPTIDASE M28 FAMILY MEMBER"/>
    <property type="match status" value="1"/>
</dbReference>
<keyword evidence="6" id="KW-0862">Zinc</keyword>
<organism evidence="9 10">
    <name type="scientific">Gluconobacter kanchanaburiensis NBRC 103587</name>
    <dbReference type="NCBI Taxonomy" id="1307948"/>
    <lineage>
        <taxon>Bacteria</taxon>
        <taxon>Pseudomonadati</taxon>
        <taxon>Pseudomonadota</taxon>
        <taxon>Alphaproteobacteria</taxon>
        <taxon>Acetobacterales</taxon>
        <taxon>Acetobacteraceae</taxon>
        <taxon>Gluconobacter</taxon>
    </lineage>
</organism>
<gene>
    <name evidence="9" type="ORF">GKA01_20940</name>
</gene>
<evidence type="ECO:0000313" key="10">
    <source>
        <dbReference type="Proteomes" id="UP000321079"/>
    </source>
</evidence>
<feature type="chain" id="PRO_5021715233" evidence="7">
    <location>
        <begin position="32"/>
        <end position="570"/>
    </location>
</feature>
<keyword evidence="2" id="KW-0645">Protease</keyword>
<evidence type="ECO:0000256" key="2">
    <source>
        <dbReference type="ARBA" id="ARBA00022670"/>
    </source>
</evidence>
<evidence type="ECO:0000256" key="7">
    <source>
        <dbReference type="SAM" id="SignalP"/>
    </source>
</evidence>
<protein>
    <submittedName>
        <fullName evidence="9">Peptidase</fullName>
    </submittedName>
</protein>
<evidence type="ECO:0000256" key="6">
    <source>
        <dbReference type="ARBA" id="ARBA00022833"/>
    </source>
</evidence>
<comment type="caution">
    <text evidence="9">The sequence shown here is derived from an EMBL/GenBank/DDBJ whole genome shotgun (WGS) entry which is preliminary data.</text>
</comment>
<dbReference type="Gene3D" id="3.50.30.30">
    <property type="match status" value="1"/>
</dbReference>
<sequence>MTSSAKSRPASSRSLLLAATLISGLCSPVFANTELSADISPSRMSQTIKVLASDEFQGRAPGTEGEAVTVPWLIEQFKALGLEPAGENGGWTQTVPMLRTRTSAAGTVSVKTRKTTLPLVQLKDIYLSTLLPEDRLRVQNAPMVFVGYGVHAPERHWDDFKDVDLKGKVAVFLVNDPDFDATPDEPVSGRFGGKTMTYYGRWTYKYEEAARRGAVAALIVHDTAGASYPWSTVIAPGGEAYDVAHAASESRPVPVQGWLEGKAADALFRQAGLDLAALRIRARSEDFRPVTLKHTSFSADLPVTVDRLQSQNVLAKIMGAKYPDETVMFGAHWDAYGKSTDAAGKTVIRRGAIDDGSGIAALFEIARAFRKGPKPERTVRFAAWTGEERGLLGSGWYVAHPLAPLDKTAANLTMDVLQMAGPAHNAFIIGAGQDTLQDQFSAAVELQGRTAQPEAMPERGAFYRADHLPFARAGVPVLAVMDMAGKFDLLKGGTDAGEKWLTDYMACYHQACDAWSPAWDVRGAAQDVWAVWKVGHDVAFSHDWPQWSATSEFAAIRQKTMQKTAPETAQ</sequence>
<dbReference type="InterPro" id="IPR007484">
    <property type="entry name" value="Peptidase_M28"/>
</dbReference>
<dbReference type="CDD" id="cd04821">
    <property type="entry name" value="PA_M28_1_2"/>
    <property type="match status" value="1"/>
</dbReference>
<evidence type="ECO:0000313" key="9">
    <source>
        <dbReference type="EMBL" id="GEK96897.1"/>
    </source>
</evidence>
<feature type="domain" description="Peptidase M28" evidence="8">
    <location>
        <begin position="312"/>
        <end position="530"/>
    </location>
</feature>
<evidence type="ECO:0000259" key="8">
    <source>
        <dbReference type="Pfam" id="PF04389"/>
    </source>
</evidence>
<dbReference type="InterPro" id="IPR046450">
    <property type="entry name" value="PA_dom_sf"/>
</dbReference>
<dbReference type="GO" id="GO:0008235">
    <property type="term" value="F:metalloexopeptidase activity"/>
    <property type="evidence" value="ECO:0007669"/>
    <property type="project" value="InterPro"/>
</dbReference>
<dbReference type="SUPFAM" id="SSF52025">
    <property type="entry name" value="PA domain"/>
    <property type="match status" value="1"/>
</dbReference>
<dbReference type="Pfam" id="PF04389">
    <property type="entry name" value="Peptidase_M28"/>
    <property type="match status" value="1"/>
</dbReference>
<keyword evidence="10" id="KW-1185">Reference proteome</keyword>
<dbReference type="Gene3D" id="3.40.630.10">
    <property type="entry name" value="Zn peptidases"/>
    <property type="match status" value="2"/>
</dbReference>
<accession>A0A511BGG4</accession>
<feature type="signal peptide" evidence="7">
    <location>
        <begin position="1"/>
        <end position="31"/>
    </location>
</feature>
<dbReference type="AlphaFoldDB" id="A0A511BGG4"/>
<keyword evidence="1" id="KW-0031">Aminopeptidase</keyword>
<dbReference type="EMBL" id="BJVA01000013">
    <property type="protein sequence ID" value="GEK96897.1"/>
    <property type="molecule type" value="Genomic_DNA"/>
</dbReference>